<protein>
    <submittedName>
        <fullName evidence="2">Uncharacterized protein</fullName>
    </submittedName>
</protein>
<keyword evidence="1" id="KW-0472">Membrane</keyword>
<proteinExistence type="predicted"/>
<feature type="transmembrane region" description="Helical" evidence="1">
    <location>
        <begin position="20"/>
        <end position="42"/>
    </location>
</feature>
<dbReference type="EMBL" id="AMZY02000018">
    <property type="protein sequence ID" value="EMS31667.1"/>
    <property type="molecule type" value="Genomic_DNA"/>
</dbReference>
<dbReference type="InParanoid" id="M7XT27"/>
<reference evidence="2" key="1">
    <citation type="submission" date="2013-01" db="EMBL/GenBank/DDBJ databases">
        <title>Genome assembly of Mariniradius saccharolyticus AK6.</title>
        <authorList>
            <person name="Vaidya B."/>
            <person name="Khatri I."/>
            <person name="Tanuku N.R.S."/>
            <person name="Subramanian S."/>
            <person name="Pinnaka A."/>
        </authorList>
    </citation>
    <scope>NUCLEOTIDE SEQUENCE [LARGE SCALE GENOMIC DNA]</scope>
    <source>
        <strain evidence="2">AK6</strain>
    </source>
</reference>
<dbReference type="Proteomes" id="UP000010953">
    <property type="component" value="Unassembled WGS sequence"/>
</dbReference>
<dbReference type="STRING" id="1239962.C943_01938"/>
<evidence type="ECO:0000256" key="1">
    <source>
        <dbReference type="SAM" id="Phobius"/>
    </source>
</evidence>
<keyword evidence="1" id="KW-0812">Transmembrane</keyword>
<accession>M7XT27</accession>
<keyword evidence="3" id="KW-1185">Reference proteome</keyword>
<name>M7XT27_9BACT</name>
<dbReference type="AlphaFoldDB" id="M7XT27"/>
<gene>
    <name evidence="2" type="ORF">C943_01938</name>
</gene>
<evidence type="ECO:0000313" key="2">
    <source>
        <dbReference type="EMBL" id="EMS31667.1"/>
    </source>
</evidence>
<evidence type="ECO:0000313" key="3">
    <source>
        <dbReference type="Proteomes" id="UP000010953"/>
    </source>
</evidence>
<organism evidence="2 3">
    <name type="scientific">Mariniradius saccharolyticus AK6</name>
    <dbReference type="NCBI Taxonomy" id="1239962"/>
    <lineage>
        <taxon>Bacteria</taxon>
        <taxon>Pseudomonadati</taxon>
        <taxon>Bacteroidota</taxon>
        <taxon>Cytophagia</taxon>
        <taxon>Cytophagales</taxon>
        <taxon>Cyclobacteriaceae</taxon>
        <taxon>Mariniradius</taxon>
    </lineage>
</organism>
<keyword evidence="1" id="KW-1133">Transmembrane helix</keyword>
<comment type="caution">
    <text evidence="2">The sequence shown here is derived from an EMBL/GenBank/DDBJ whole genome shotgun (WGS) entry which is preliminary data.</text>
</comment>
<sequence>MGFRTAIGVNLLTCRCIRTLVYIIKYAVIVRVFLGISASIYIHGSTGGSIGAKVVCVRNSV</sequence>